<keyword evidence="1" id="KW-1185">Reference proteome</keyword>
<accession>A0AC58SEM6</accession>
<proteinExistence type="predicted"/>
<protein>
    <submittedName>
        <fullName evidence="2">Uncharacterized protein LOC142167181</fullName>
    </submittedName>
</protein>
<dbReference type="RefSeq" id="XP_075083442.1">
    <property type="nucleotide sequence ID" value="XM_075227341.1"/>
</dbReference>
<reference evidence="1" key="1">
    <citation type="journal article" date="2014" name="Nat. Commun.">
        <title>The tobacco genome sequence and its comparison with those of tomato and potato.</title>
        <authorList>
            <person name="Sierro N."/>
            <person name="Battey J.N."/>
            <person name="Ouadi S."/>
            <person name="Bakaher N."/>
            <person name="Bovet L."/>
            <person name="Willig A."/>
            <person name="Goepfert S."/>
            <person name="Peitsch M.C."/>
            <person name="Ivanov N.V."/>
        </authorList>
    </citation>
    <scope>NUCLEOTIDE SEQUENCE [LARGE SCALE GENOMIC DNA]</scope>
</reference>
<organism evidence="1 2">
    <name type="scientific">Nicotiana tabacum</name>
    <name type="common">Common tobacco</name>
    <dbReference type="NCBI Taxonomy" id="4097"/>
    <lineage>
        <taxon>Eukaryota</taxon>
        <taxon>Viridiplantae</taxon>
        <taxon>Streptophyta</taxon>
        <taxon>Embryophyta</taxon>
        <taxon>Tracheophyta</taxon>
        <taxon>Spermatophyta</taxon>
        <taxon>Magnoliopsida</taxon>
        <taxon>eudicotyledons</taxon>
        <taxon>Gunneridae</taxon>
        <taxon>Pentapetalae</taxon>
        <taxon>asterids</taxon>
        <taxon>lamiids</taxon>
        <taxon>Solanales</taxon>
        <taxon>Solanaceae</taxon>
        <taxon>Nicotianoideae</taxon>
        <taxon>Nicotianeae</taxon>
        <taxon>Nicotiana</taxon>
    </lineage>
</organism>
<sequence>MGRTMMIASGLPKSLWAEAANTACYLMNKRMVKPILEKNPYELLRGKKSQHHSPESIWNEDYDIGLTGDGDHKESEPQSEDGSGDHKEIDNDHEEQEEERTTMTTNQTDEAIPTEHMRPWKHQSSHPLENTIYVPNVKVQTRSSLRNLCALTTFLSQVKPKNIKEALKDLDWIIAMQDELNQFERSKVLHLLQRPKNRTVICTRWVFRNKLDEQENITRNKARLVV</sequence>
<reference evidence="2" key="2">
    <citation type="submission" date="2025-08" db="UniProtKB">
        <authorList>
            <consortium name="RefSeq"/>
        </authorList>
    </citation>
    <scope>IDENTIFICATION</scope>
    <source>
        <tissue evidence="2">Leaf</tissue>
    </source>
</reference>
<evidence type="ECO:0000313" key="1">
    <source>
        <dbReference type="Proteomes" id="UP000790787"/>
    </source>
</evidence>
<dbReference type="Proteomes" id="UP000790787">
    <property type="component" value="Chromosome 12"/>
</dbReference>
<gene>
    <name evidence="2" type="primary">LOC142167181</name>
</gene>
<name>A0AC58SEM6_TOBAC</name>
<evidence type="ECO:0000313" key="2">
    <source>
        <dbReference type="RefSeq" id="XP_075083442.1"/>
    </source>
</evidence>